<evidence type="ECO:0000256" key="9">
    <source>
        <dbReference type="ARBA" id="ARBA00022837"/>
    </source>
</evidence>
<comment type="similarity">
    <text evidence="4">Belongs to the copine family.</text>
</comment>
<keyword evidence="8" id="KW-0677">Repeat</keyword>
<dbReference type="GO" id="GO:0071277">
    <property type="term" value="P:cellular response to calcium ion"/>
    <property type="evidence" value="ECO:0007669"/>
    <property type="project" value="UniProtKB-ARBA"/>
</dbReference>
<evidence type="ECO:0000256" key="1">
    <source>
        <dbReference type="ARBA" id="ARBA00004123"/>
    </source>
</evidence>
<dbReference type="SUPFAM" id="SSF53300">
    <property type="entry name" value="vWA-like"/>
    <property type="match status" value="1"/>
</dbReference>
<name>A0A6A0H001_HYAAZ</name>
<dbReference type="GO" id="GO:0005886">
    <property type="term" value="C:plasma membrane"/>
    <property type="evidence" value="ECO:0007669"/>
    <property type="project" value="UniProtKB-SubCell"/>
</dbReference>
<feature type="domain" description="C2" evidence="12">
    <location>
        <begin position="1"/>
        <end position="129"/>
    </location>
</feature>
<evidence type="ECO:0000256" key="10">
    <source>
        <dbReference type="ARBA" id="ARBA00023136"/>
    </source>
</evidence>
<evidence type="ECO:0000256" key="6">
    <source>
        <dbReference type="ARBA" id="ARBA00022490"/>
    </source>
</evidence>
<dbReference type="GO" id="GO:0005737">
    <property type="term" value="C:cytoplasm"/>
    <property type="evidence" value="ECO:0007669"/>
    <property type="project" value="UniProtKB-SubCell"/>
</dbReference>
<evidence type="ECO:0000256" key="4">
    <source>
        <dbReference type="ARBA" id="ARBA00009048"/>
    </source>
</evidence>
<accession>A0A6A0H001</accession>
<evidence type="ECO:0000259" key="12">
    <source>
        <dbReference type="PROSITE" id="PS50004"/>
    </source>
</evidence>
<protein>
    <recommendedName>
        <fullName evidence="12">C2 domain-containing protein</fullName>
    </recommendedName>
</protein>
<evidence type="ECO:0000256" key="5">
    <source>
        <dbReference type="ARBA" id="ARBA00022475"/>
    </source>
</evidence>
<dbReference type="Pfam" id="PF00168">
    <property type="entry name" value="C2"/>
    <property type="match status" value="2"/>
</dbReference>
<evidence type="ECO:0000313" key="13">
    <source>
        <dbReference type="EMBL" id="KAA0192970.1"/>
    </source>
</evidence>
<reference evidence="13" key="2">
    <citation type="journal article" date="2018" name="Environ. Sci. Technol.">
        <title>The Toxicogenome of Hyalella azteca: A Model for Sediment Ecotoxicology and Evolutionary Toxicology.</title>
        <authorList>
            <person name="Poynton H.C."/>
            <person name="Hasenbein S."/>
            <person name="Benoit J.B."/>
            <person name="Sepulveda M.S."/>
            <person name="Poelchau M.F."/>
            <person name="Hughes D.S.T."/>
            <person name="Murali S.C."/>
            <person name="Chen S."/>
            <person name="Glastad K.M."/>
            <person name="Goodisman M.A.D."/>
            <person name="Werren J.H."/>
            <person name="Vineis J.H."/>
            <person name="Bowen J.L."/>
            <person name="Friedrich M."/>
            <person name="Jones J."/>
            <person name="Robertson H.M."/>
            <person name="Feyereisen R."/>
            <person name="Mechler-Hickson A."/>
            <person name="Mathers N."/>
            <person name="Lee C.E."/>
            <person name="Colbourne J.K."/>
            <person name="Biales A."/>
            <person name="Johnston J.S."/>
            <person name="Wellborn G.A."/>
            <person name="Rosendale A.J."/>
            <person name="Cridge A.G."/>
            <person name="Munoz-Torres M.C."/>
            <person name="Bain P.A."/>
            <person name="Manny A.R."/>
            <person name="Major K.M."/>
            <person name="Lambert F.N."/>
            <person name="Vulpe C.D."/>
            <person name="Tuck P."/>
            <person name="Blalock B.J."/>
            <person name="Lin Y.Y."/>
            <person name="Smith M.E."/>
            <person name="Ochoa-Acuna H."/>
            <person name="Chen M.M."/>
            <person name="Childers C.P."/>
            <person name="Qu J."/>
            <person name="Dugan S."/>
            <person name="Lee S.L."/>
            <person name="Chao H."/>
            <person name="Dinh H."/>
            <person name="Han Y."/>
            <person name="Doddapaneni H."/>
            <person name="Worley K.C."/>
            <person name="Muzny D.M."/>
            <person name="Gibbs R.A."/>
            <person name="Richards S."/>
        </authorList>
    </citation>
    <scope>NUCLEOTIDE SEQUENCE</scope>
    <source>
        <strain evidence="13">HAZT.00-mixed</strain>
        <tissue evidence="13">Whole organism</tissue>
    </source>
</reference>
<dbReference type="SMART" id="SM00327">
    <property type="entry name" value="VWA"/>
    <property type="match status" value="1"/>
</dbReference>
<dbReference type="InterPro" id="IPR010734">
    <property type="entry name" value="Copine_C"/>
</dbReference>
<reference evidence="13" key="1">
    <citation type="submission" date="2014-08" db="EMBL/GenBank/DDBJ databases">
        <authorList>
            <person name="Murali S."/>
            <person name="Richards S."/>
            <person name="Bandaranaike D."/>
            <person name="Bellair M."/>
            <person name="Blankenburg K."/>
            <person name="Chao H."/>
            <person name="Dinh H."/>
            <person name="Doddapaneni H."/>
            <person name="Dugan-Rocha S."/>
            <person name="Elkadiri S."/>
            <person name="Gnanaolivu R."/>
            <person name="Hughes D."/>
            <person name="Lee S."/>
            <person name="Li M."/>
            <person name="Ming W."/>
            <person name="Munidasa M."/>
            <person name="Muniz J."/>
            <person name="Nguyen L."/>
            <person name="Osuji N."/>
            <person name="Pu L.-L."/>
            <person name="Puazo M."/>
            <person name="Skinner E."/>
            <person name="Qu C."/>
            <person name="Quiroz J."/>
            <person name="Raj R."/>
            <person name="Weissenberger G."/>
            <person name="Xin Y."/>
            <person name="Zou X."/>
            <person name="Han Y."/>
            <person name="Worley K."/>
            <person name="Muzny D."/>
            <person name="Gibbs R."/>
        </authorList>
    </citation>
    <scope>NUCLEOTIDE SEQUENCE</scope>
    <source>
        <strain evidence="13">HAZT.00-mixed</strain>
        <tissue evidence="13">Whole organism</tissue>
    </source>
</reference>
<evidence type="ECO:0000256" key="2">
    <source>
        <dbReference type="ARBA" id="ARBA00004236"/>
    </source>
</evidence>
<dbReference type="SUPFAM" id="SSF49562">
    <property type="entry name" value="C2 domain (Calcium/lipid-binding domain, CaLB)"/>
    <property type="match status" value="2"/>
</dbReference>
<evidence type="ECO:0000256" key="8">
    <source>
        <dbReference type="ARBA" id="ARBA00022737"/>
    </source>
</evidence>
<dbReference type="AlphaFoldDB" id="A0A6A0H001"/>
<dbReference type="InterPro" id="IPR037768">
    <property type="entry name" value="C2B_Copine"/>
</dbReference>
<evidence type="ECO:0000256" key="7">
    <source>
        <dbReference type="ARBA" id="ARBA00022723"/>
    </source>
</evidence>
<dbReference type="InterPro" id="IPR036465">
    <property type="entry name" value="vWFA_dom_sf"/>
</dbReference>
<sequence>MRLQIVVMPSLGEKLELSFSASKLKNKDMLSKSDPLLVVSMSEVEGAEAQEIGRTEVVKDNVNPVWMTKFIIDYHFEARQLLVLSVYDWDKGDKADPKTAPLNKKDLIGTVGLSIGQLMNAGGKGSLDLGKKNGSIIVAAEPVQVSNEAFCVSYCATDLDKKDTFSKSDPFLVFKRQNNDKSFSIVAKTEVIKKTLNPVWAPMVLPITLLCGGDENRVIKIECYDADDNGKHDLIGECETTVAQMRMGPCEANTQSLINPKKLSKKKYTNSGVLKLMEMGTRDELSFLHYIRQGCQLHFTLAVDFTTSNGDVKDSSSLHFIKQGVENEYMTAIRAIAEIVQDYDSDGYFPALGFGGKLSDGRLSHGFYMNGHKTNPNCQGVTGLLQAYYNAVNSSQLLSSVLFITFPRAVTLHNITHLAPIINHVAGIAARCNDGRSYQILLMITNGGVNDMDATKKAIVNAAEHPMSIIIVGVGKDDFNDLRELDADNKRISHEGKLAERDIVQFVELRKFLPPNGPEDRAAARSALAKAVLEELPGQFMEWMRKRELMSAQI</sequence>
<evidence type="ECO:0000256" key="11">
    <source>
        <dbReference type="ARBA" id="ARBA00023242"/>
    </source>
</evidence>
<dbReference type="InterPro" id="IPR045052">
    <property type="entry name" value="Copine"/>
</dbReference>
<keyword evidence="10" id="KW-0472">Membrane</keyword>
<dbReference type="Proteomes" id="UP000711488">
    <property type="component" value="Unassembled WGS sequence"/>
</dbReference>
<evidence type="ECO:0000256" key="3">
    <source>
        <dbReference type="ARBA" id="ARBA00004496"/>
    </source>
</evidence>
<dbReference type="Gene3D" id="2.60.40.150">
    <property type="entry name" value="C2 domain"/>
    <property type="match status" value="2"/>
</dbReference>
<keyword evidence="7" id="KW-0479">Metal-binding</keyword>
<dbReference type="OrthoDB" id="5855668at2759"/>
<dbReference type="InterPro" id="IPR002035">
    <property type="entry name" value="VWF_A"/>
</dbReference>
<dbReference type="EMBL" id="JQDR03011277">
    <property type="protein sequence ID" value="KAA0192970.1"/>
    <property type="molecule type" value="Genomic_DNA"/>
</dbReference>
<dbReference type="FunFam" id="2.60.40.150:FF:000042">
    <property type="entry name" value="Copine 3"/>
    <property type="match status" value="1"/>
</dbReference>
<dbReference type="GO" id="GO:0032991">
    <property type="term" value="C:protein-containing complex"/>
    <property type="evidence" value="ECO:0007669"/>
    <property type="project" value="UniProtKB-ARBA"/>
</dbReference>
<dbReference type="GO" id="GO:0046872">
    <property type="term" value="F:metal ion binding"/>
    <property type="evidence" value="ECO:0007669"/>
    <property type="project" value="UniProtKB-KW"/>
</dbReference>
<keyword evidence="11" id="KW-0539">Nucleus</keyword>
<proteinExistence type="inferred from homology"/>
<dbReference type="SMART" id="SM00239">
    <property type="entry name" value="C2"/>
    <property type="match status" value="2"/>
</dbReference>
<dbReference type="GO" id="GO:0005544">
    <property type="term" value="F:calcium-dependent phospholipid binding"/>
    <property type="evidence" value="ECO:0007669"/>
    <property type="project" value="InterPro"/>
</dbReference>
<dbReference type="InterPro" id="IPR000008">
    <property type="entry name" value="C2_dom"/>
</dbReference>
<comment type="caution">
    <text evidence="13">The sequence shown here is derived from an EMBL/GenBank/DDBJ whole genome shotgun (WGS) entry which is preliminary data.</text>
</comment>
<dbReference type="PANTHER" id="PTHR10857">
    <property type="entry name" value="COPINE"/>
    <property type="match status" value="1"/>
</dbReference>
<dbReference type="Pfam" id="PF07002">
    <property type="entry name" value="Copine"/>
    <property type="match status" value="1"/>
</dbReference>
<feature type="domain" description="C2" evidence="12">
    <location>
        <begin position="132"/>
        <end position="257"/>
    </location>
</feature>
<dbReference type="InterPro" id="IPR035892">
    <property type="entry name" value="C2_domain_sf"/>
</dbReference>
<dbReference type="PANTHER" id="PTHR10857:SF106">
    <property type="entry name" value="C2 DOMAIN-CONTAINING PROTEIN"/>
    <property type="match status" value="1"/>
</dbReference>
<dbReference type="PROSITE" id="PS50004">
    <property type="entry name" value="C2"/>
    <property type="match status" value="2"/>
</dbReference>
<keyword evidence="5" id="KW-1003">Cell membrane</keyword>
<reference evidence="13" key="3">
    <citation type="submission" date="2019-06" db="EMBL/GenBank/DDBJ databases">
        <authorList>
            <person name="Poynton C."/>
            <person name="Hasenbein S."/>
            <person name="Benoit J.B."/>
            <person name="Sepulveda M.S."/>
            <person name="Poelchau M.F."/>
            <person name="Murali S.C."/>
            <person name="Chen S."/>
            <person name="Glastad K.M."/>
            <person name="Werren J.H."/>
            <person name="Vineis J.H."/>
            <person name="Bowen J.L."/>
            <person name="Friedrich M."/>
            <person name="Jones J."/>
            <person name="Robertson H.M."/>
            <person name="Feyereisen R."/>
            <person name="Mechler-Hickson A."/>
            <person name="Mathers N."/>
            <person name="Lee C.E."/>
            <person name="Colbourne J.K."/>
            <person name="Biales A."/>
            <person name="Johnston J.S."/>
            <person name="Wellborn G.A."/>
            <person name="Rosendale A.J."/>
            <person name="Cridge A.G."/>
            <person name="Munoz-Torres M.C."/>
            <person name="Bain P.A."/>
            <person name="Manny A.R."/>
            <person name="Major K.M."/>
            <person name="Lambert F.N."/>
            <person name="Vulpe C.D."/>
            <person name="Tuck P."/>
            <person name="Blalock B.J."/>
            <person name="Lin Y.-Y."/>
            <person name="Smith M.E."/>
            <person name="Ochoa-Acuna H."/>
            <person name="Chen M.-J.M."/>
            <person name="Childers C.P."/>
            <person name="Qu J."/>
            <person name="Dugan S."/>
            <person name="Lee S.L."/>
            <person name="Chao H."/>
            <person name="Dinh H."/>
            <person name="Han Y."/>
            <person name="Doddapaneni H."/>
            <person name="Worley K.C."/>
            <person name="Muzny D.M."/>
            <person name="Gibbs R.A."/>
            <person name="Richards S."/>
        </authorList>
    </citation>
    <scope>NUCLEOTIDE SEQUENCE</scope>
    <source>
        <strain evidence="13">HAZT.00-mixed</strain>
        <tissue evidence="13">Whole organism</tissue>
    </source>
</reference>
<dbReference type="GO" id="GO:0005634">
    <property type="term" value="C:nucleus"/>
    <property type="evidence" value="ECO:0007669"/>
    <property type="project" value="UniProtKB-SubCell"/>
</dbReference>
<gene>
    <name evidence="13" type="ORF">HAZT_HAZT002612</name>
</gene>
<organism evidence="13">
    <name type="scientific">Hyalella azteca</name>
    <name type="common">Amphipod</name>
    <dbReference type="NCBI Taxonomy" id="294128"/>
    <lineage>
        <taxon>Eukaryota</taxon>
        <taxon>Metazoa</taxon>
        <taxon>Ecdysozoa</taxon>
        <taxon>Arthropoda</taxon>
        <taxon>Crustacea</taxon>
        <taxon>Multicrustacea</taxon>
        <taxon>Malacostraca</taxon>
        <taxon>Eumalacostraca</taxon>
        <taxon>Peracarida</taxon>
        <taxon>Amphipoda</taxon>
        <taxon>Senticaudata</taxon>
        <taxon>Talitrida</taxon>
        <taxon>Talitroidea</taxon>
        <taxon>Hyalellidae</taxon>
        <taxon>Hyalella</taxon>
    </lineage>
</organism>
<keyword evidence="6" id="KW-0963">Cytoplasm</keyword>
<keyword evidence="9" id="KW-0106">Calcium</keyword>
<dbReference type="CDD" id="cd04048">
    <property type="entry name" value="C2A_Copine"/>
    <property type="match status" value="1"/>
</dbReference>
<comment type="subcellular location">
    <subcellularLocation>
        <location evidence="2">Cell membrane</location>
    </subcellularLocation>
    <subcellularLocation>
        <location evidence="3">Cytoplasm</location>
    </subcellularLocation>
    <subcellularLocation>
        <location evidence="1">Nucleus</location>
    </subcellularLocation>
</comment>
<dbReference type="CDD" id="cd04047">
    <property type="entry name" value="C2B_Copine"/>
    <property type="match status" value="1"/>
</dbReference>